<dbReference type="EMBL" id="JAYRBN010000097">
    <property type="protein sequence ID" value="KAL2729344.1"/>
    <property type="molecule type" value="Genomic_DNA"/>
</dbReference>
<name>A0ABD2B9F4_VESMC</name>
<evidence type="ECO:0000256" key="1">
    <source>
        <dbReference type="SAM" id="SignalP"/>
    </source>
</evidence>
<dbReference type="Proteomes" id="UP001607303">
    <property type="component" value="Unassembled WGS sequence"/>
</dbReference>
<evidence type="ECO:0000313" key="2">
    <source>
        <dbReference type="EMBL" id="KAL2729344.1"/>
    </source>
</evidence>
<evidence type="ECO:0000313" key="3">
    <source>
        <dbReference type="Proteomes" id="UP001607303"/>
    </source>
</evidence>
<reference evidence="2 3" key="1">
    <citation type="journal article" date="2024" name="Ann. Entomol. Soc. Am.">
        <title>Genomic analyses of the southern and eastern yellowjacket wasps (Hymenoptera: Vespidae) reveal evolutionary signatures of social life.</title>
        <authorList>
            <person name="Catto M.A."/>
            <person name="Caine P.B."/>
            <person name="Orr S.E."/>
            <person name="Hunt B.G."/>
            <person name="Goodisman M.A.D."/>
        </authorList>
    </citation>
    <scope>NUCLEOTIDE SEQUENCE [LARGE SCALE GENOMIC DNA]</scope>
    <source>
        <strain evidence="2">232</strain>
        <tissue evidence="2">Head and thorax</tissue>
    </source>
</reference>
<feature type="chain" id="PRO_5044881073" evidence="1">
    <location>
        <begin position="17"/>
        <end position="87"/>
    </location>
</feature>
<keyword evidence="3" id="KW-1185">Reference proteome</keyword>
<sequence>MINLLIFFFICFKGKCVIFHELYYFSVTIDYYEINTMIIFLKIKHPLKYYPRYNFFLEKLLDYMIINPKSTLYNLIVPNKRFNIYST</sequence>
<dbReference type="AlphaFoldDB" id="A0ABD2B9F4"/>
<gene>
    <name evidence="2" type="ORF">V1477_016524</name>
</gene>
<proteinExistence type="predicted"/>
<organism evidence="2 3">
    <name type="scientific">Vespula maculifrons</name>
    <name type="common">Eastern yellow jacket</name>
    <name type="synonym">Wasp</name>
    <dbReference type="NCBI Taxonomy" id="7453"/>
    <lineage>
        <taxon>Eukaryota</taxon>
        <taxon>Metazoa</taxon>
        <taxon>Ecdysozoa</taxon>
        <taxon>Arthropoda</taxon>
        <taxon>Hexapoda</taxon>
        <taxon>Insecta</taxon>
        <taxon>Pterygota</taxon>
        <taxon>Neoptera</taxon>
        <taxon>Endopterygota</taxon>
        <taxon>Hymenoptera</taxon>
        <taxon>Apocrita</taxon>
        <taxon>Aculeata</taxon>
        <taxon>Vespoidea</taxon>
        <taxon>Vespidae</taxon>
        <taxon>Vespinae</taxon>
        <taxon>Vespula</taxon>
    </lineage>
</organism>
<keyword evidence="1" id="KW-0732">Signal</keyword>
<accession>A0ABD2B9F4</accession>
<protein>
    <submittedName>
        <fullName evidence="2">Uncharacterized protein</fullName>
    </submittedName>
</protein>
<comment type="caution">
    <text evidence="2">The sequence shown here is derived from an EMBL/GenBank/DDBJ whole genome shotgun (WGS) entry which is preliminary data.</text>
</comment>
<feature type="signal peptide" evidence="1">
    <location>
        <begin position="1"/>
        <end position="16"/>
    </location>
</feature>